<sequence>MPRTKKVLGKKHPDPVVETASLSSVAPADVWYKLSVPEETIRGESNSAGGKYKSRLKQLLQWCGQDFDGLIVFDECHRAKNLCPVGSSKPTKTGLTVLELQNKLPKARVVYASATGASEPRNMAYMVRLGLWGEGTPFPEFADFISAAAVRAVKRNKWSTSDSEHDSDGSNYELSDIESEISEEHSDSNMSSDFNPFNSGSDSDDDPWSRKKKGKKQKKSPKKRASTQDKLSLLLSQKTNKAKTNGAGANFKPTAPPMDAIERACSMKEELLAAIERLGERLPPNTLDQLIDELGGPENVAEMTGRKGRVVQTEDGGIQYESRSEQDVPLETLNLTEKQRFMDGEKDVAIISEAASSGISLQSDRRVKNQRRRVHITLELPWSADRAIQQFGRTHRSNQVNAPELESLGALTHGDRRATETRDLSQFNIDNKYGRSALEATMKAIMGYEQPLVAPPRDYKGDFFKDVAAALVGVGLIVNSENMPGVLSLDKDYNNMSKFLNRILGMPVELQNRLFRYFTDTLAAIVTSAKRSGRFDLGILDLGAGGEVVKRVRTMMFLRKHATGTAPTELHTVHVERGMSWPEALEKLSELVGENEGFWLSHQVRNGKHTAILAVAVESSNNKTKKESKKEQMFSVYRPNTGLQFRQESLAELEKKYKKVESADAEEAWIQQYDASVNTCSHAYWRGNCRNVSIGHDCEVGLRRRTYNVVSGSVLSVWSRVEGVLASKIGSQNNKMQVIRLRTKDDLKVVGTLIPKNCVDALIEALSSDAEKTEEKTF</sequence>
<feature type="domain" description="Strawberry notch AAA" evidence="4">
    <location>
        <begin position="46"/>
        <end position="153"/>
    </location>
</feature>
<feature type="compositionally biased region" description="Polar residues" evidence="2">
    <location>
        <begin position="189"/>
        <end position="201"/>
    </location>
</feature>
<dbReference type="SUPFAM" id="SSF52540">
    <property type="entry name" value="P-loop containing nucleoside triphosphate hydrolases"/>
    <property type="match status" value="2"/>
</dbReference>
<dbReference type="AlphaFoldDB" id="A0AAV8VQC2"/>
<dbReference type="InterPro" id="IPR057332">
    <property type="entry name" value="SBNO_a/b_dom"/>
</dbReference>
<dbReference type="Proteomes" id="UP001159042">
    <property type="component" value="Unassembled WGS sequence"/>
</dbReference>
<evidence type="ECO:0000259" key="4">
    <source>
        <dbReference type="Pfam" id="PF13872"/>
    </source>
</evidence>
<evidence type="ECO:0000313" key="7">
    <source>
        <dbReference type="Proteomes" id="UP001159042"/>
    </source>
</evidence>
<dbReference type="PANTHER" id="PTHR12706">
    <property type="entry name" value="STRAWBERRY NOTCH-RELATED"/>
    <property type="match status" value="1"/>
</dbReference>
<feature type="domain" description="SBNO alpha/beta" evidence="5">
    <location>
        <begin position="579"/>
        <end position="703"/>
    </location>
</feature>
<proteinExistence type="inferred from homology"/>
<dbReference type="PANTHER" id="PTHR12706:SF30">
    <property type="entry name" value="PROTEIN STRAWBERRY NOTCH-RELATED"/>
    <property type="match status" value="1"/>
</dbReference>
<dbReference type="GO" id="GO:0042393">
    <property type="term" value="F:histone binding"/>
    <property type="evidence" value="ECO:0007669"/>
    <property type="project" value="TreeGrafter"/>
</dbReference>
<feature type="compositionally biased region" description="Basic residues" evidence="2">
    <location>
        <begin position="210"/>
        <end position="225"/>
    </location>
</feature>
<dbReference type="Pfam" id="PF13872">
    <property type="entry name" value="AAA_34"/>
    <property type="match status" value="1"/>
</dbReference>
<dbReference type="InterPro" id="IPR026937">
    <property type="entry name" value="SBNO_Helicase_C_dom"/>
</dbReference>
<evidence type="ECO:0000259" key="3">
    <source>
        <dbReference type="Pfam" id="PF13871"/>
    </source>
</evidence>
<feature type="domain" description="Strawberry notch helicase C" evidence="3">
    <location>
        <begin position="405"/>
        <end position="541"/>
    </location>
</feature>
<dbReference type="Gene3D" id="3.40.50.300">
    <property type="entry name" value="P-loop containing nucleotide triphosphate hydrolases"/>
    <property type="match status" value="1"/>
</dbReference>
<accession>A0AAV8VQC2</accession>
<dbReference type="InterPro" id="IPR039187">
    <property type="entry name" value="SNO_AAA"/>
</dbReference>
<gene>
    <name evidence="6" type="ORF">NQ315_010884</name>
</gene>
<comment type="caution">
    <text evidence="6">The sequence shown here is derived from an EMBL/GenBank/DDBJ whole genome shotgun (WGS) entry which is preliminary data.</text>
</comment>
<feature type="region of interest" description="Disordered" evidence="2">
    <location>
        <begin position="179"/>
        <end position="231"/>
    </location>
</feature>
<keyword evidence="7" id="KW-1185">Reference proteome</keyword>
<protein>
    <recommendedName>
        <fullName evidence="8">Strawberry notch helicase C domain-containing protein</fullName>
    </recommendedName>
</protein>
<comment type="similarity">
    <text evidence="1">Belongs to the SBNO family.</text>
</comment>
<organism evidence="6 7">
    <name type="scientific">Exocentrus adspersus</name>
    <dbReference type="NCBI Taxonomy" id="1586481"/>
    <lineage>
        <taxon>Eukaryota</taxon>
        <taxon>Metazoa</taxon>
        <taxon>Ecdysozoa</taxon>
        <taxon>Arthropoda</taxon>
        <taxon>Hexapoda</taxon>
        <taxon>Insecta</taxon>
        <taxon>Pterygota</taxon>
        <taxon>Neoptera</taxon>
        <taxon>Endopterygota</taxon>
        <taxon>Coleoptera</taxon>
        <taxon>Polyphaga</taxon>
        <taxon>Cucujiformia</taxon>
        <taxon>Chrysomeloidea</taxon>
        <taxon>Cerambycidae</taxon>
        <taxon>Lamiinae</taxon>
        <taxon>Acanthocinini</taxon>
        <taxon>Exocentrus</taxon>
    </lineage>
</organism>
<name>A0AAV8VQC2_9CUCU</name>
<dbReference type="EMBL" id="JANEYG010000046">
    <property type="protein sequence ID" value="KAJ8916016.1"/>
    <property type="molecule type" value="Genomic_DNA"/>
</dbReference>
<dbReference type="InterPro" id="IPR027417">
    <property type="entry name" value="P-loop_NTPase"/>
</dbReference>
<evidence type="ECO:0000256" key="1">
    <source>
        <dbReference type="ARBA" id="ARBA00006992"/>
    </source>
</evidence>
<dbReference type="GO" id="GO:0006355">
    <property type="term" value="P:regulation of DNA-templated transcription"/>
    <property type="evidence" value="ECO:0007669"/>
    <property type="project" value="InterPro"/>
</dbReference>
<dbReference type="Pfam" id="PF13871">
    <property type="entry name" value="Helicase_C_4"/>
    <property type="match status" value="2"/>
</dbReference>
<evidence type="ECO:0000313" key="6">
    <source>
        <dbReference type="EMBL" id="KAJ8916016.1"/>
    </source>
</evidence>
<feature type="domain" description="Strawberry notch helicase C" evidence="3">
    <location>
        <begin position="285"/>
        <end position="404"/>
    </location>
</feature>
<evidence type="ECO:0008006" key="8">
    <source>
        <dbReference type="Google" id="ProtNLM"/>
    </source>
</evidence>
<dbReference type="GO" id="GO:0031490">
    <property type="term" value="F:chromatin DNA binding"/>
    <property type="evidence" value="ECO:0007669"/>
    <property type="project" value="TreeGrafter"/>
</dbReference>
<evidence type="ECO:0000256" key="2">
    <source>
        <dbReference type="SAM" id="MobiDB-lite"/>
    </source>
</evidence>
<reference evidence="6 7" key="1">
    <citation type="journal article" date="2023" name="Insect Mol. Biol.">
        <title>Genome sequencing provides insights into the evolution of gene families encoding plant cell wall-degrading enzymes in longhorned beetles.</title>
        <authorList>
            <person name="Shin N.R."/>
            <person name="Okamura Y."/>
            <person name="Kirsch R."/>
            <person name="Pauchet Y."/>
        </authorList>
    </citation>
    <scope>NUCLEOTIDE SEQUENCE [LARGE SCALE GENOMIC DNA]</scope>
    <source>
        <strain evidence="6">EAD_L_NR</strain>
    </source>
</reference>
<dbReference type="InterPro" id="IPR026741">
    <property type="entry name" value="SNO"/>
</dbReference>
<dbReference type="GO" id="GO:0005634">
    <property type="term" value="C:nucleus"/>
    <property type="evidence" value="ECO:0007669"/>
    <property type="project" value="TreeGrafter"/>
</dbReference>
<evidence type="ECO:0000259" key="5">
    <source>
        <dbReference type="Pfam" id="PF25373"/>
    </source>
</evidence>
<dbReference type="Pfam" id="PF25373">
    <property type="entry name" value="SBNO"/>
    <property type="match status" value="1"/>
</dbReference>